<evidence type="ECO:0000256" key="1">
    <source>
        <dbReference type="SAM" id="Phobius"/>
    </source>
</evidence>
<dbReference type="AlphaFoldDB" id="A0A1E4SSX9"/>
<organism evidence="2 3">
    <name type="scientific">[Candida] arabinofermentans NRRL YB-2248</name>
    <dbReference type="NCBI Taxonomy" id="983967"/>
    <lineage>
        <taxon>Eukaryota</taxon>
        <taxon>Fungi</taxon>
        <taxon>Dikarya</taxon>
        <taxon>Ascomycota</taxon>
        <taxon>Saccharomycotina</taxon>
        <taxon>Pichiomycetes</taxon>
        <taxon>Pichiales</taxon>
        <taxon>Pichiaceae</taxon>
        <taxon>Ogataea</taxon>
        <taxon>Ogataea/Candida clade</taxon>
    </lineage>
</organism>
<evidence type="ECO:0000313" key="2">
    <source>
        <dbReference type="EMBL" id="ODV82614.1"/>
    </source>
</evidence>
<accession>A0A1E4SSX9</accession>
<dbReference type="EMBL" id="KV453879">
    <property type="protein sequence ID" value="ODV82614.1"/>
    <property type="molecule type" value="Genomic_DNA"/>
</dbReference>
<keyword evidence="1" id="KW-1133">Transmembrane helix</keyword>
<sequence>MSPKYYIESDSASAAFSEMEEDITMSDLERIVVIDESYTNFQPRDDDNNYLITRTTTPLIFPKLKTSSKVSSMELKSSGQYLDLLNNVKDREIYNNHLKHSSKLYGRSSFGHYFNSLLTVTSPYNKEQLDWLLVNQSVIESMQSKRRFNRWLRDQFDLLDGKKRRRGYLSELLSSSLSRSEMERSVDDYSEVQSDVEKQSFGSELKNSSVIAIQQSYTPKFILFQVVHFLLINVFIVLLSIITLKAMIAGNFIGERNVGYLRAIESVALTMLRDVLR</sequence>
<proteinExistence type="predicted"/>
<gene>
    <name evidence="2" type="ORF">CANARDRAFT_25794</name>
</gene>
<dbReference type="Proteomes" id="UP000094801">
    <property type="component" value="Unassembled WGS sequence"/>
</dbReference>
<name>A0A1E4SSX9_9ASCO</name>
<reference evidence="3" key="1">
    <citation type="submission" date="2016-04" db="EMBL/GenBank/DDBJ databases">
        <title>Comparative genomics of biotechnologically important yeasts.</title>
        <authorList>
            <consortium name="DOE Joint Genome Institute"/>
            <person name="Riley R."/>
            <person name="Haridas S."/>
            <person name="Wolfe K.H."/>
            <person name="Lopes M.R."/>
            <person name="Hittinger C.T."/>
            <person name="Goker M."/>
            <person name="Salamov A."/>
            <person name="Wisecaver J."/>
            <person name="Long T.M."/>
            <person name="Aerts A.L."/>
            <person name="Barry K."/>
            <person name="Choi C."/>
            <person name="Clum A."/>
            <person name="Coughlan A.Y."/>
            <person name="Deshpande S."/>
            <person name="Douglass A.P."/>
            <person name="Hanson S.J."/>
            <person name="Klenk H.-P."/>
            <person name="Labutti K."/>
            <person name="Lapidus A."/>
            <person name="Lindquist E."/>
            <person name="Lipzen A."/>
            <person name="Meier-Kolthoff J.P."/>
            <person name="Ohm R.A."/>
            <person name="Otillar R.P."/>
            <person name="Pangilinan J."/>
            <person name="Peng Y."/>
            <person name="Rokas A."/>
            <person name="Rosa C.A."/>
            <person name="Scheuner C."/>
            <person name="Sibirny A.A."/>
            <person name="Slot J.C."/>
            <person name="Stielow J.B."/>
            <person name="Sun H."/>
            <person name="Kurtzman C.P."/>
            <person name="Blackwell M."/>
            <person name="Grigoriev I.V."/>
            <person name="Jeffries T.W."/>
        </authorList>
    </citation>
    <scope>NUCLEOTIDE SEQUENCE [LARGE SCALE GENOMIC DNA]</scope>
    <source>
        <strain evidence="3">NRRL YB-2248</strain>
    </source>
</reference>
<protein>
    <submittedName>
        <fullName evidence="2">Uncharacterized protein</fullName>
    </submittedName>
</protein>
<evidence type="ECO:0000313" key="3">
    <source>
        <dbReference type="Proteomes" id="UP000094801"/>
    </source>
</evidence>
<keyword evidence="1" id="KW-0812">Transmembrane</keyword>
<feature type="transmembrane region" description="Helical" evidence="1">
    <location>
        <begin position="221"/>
        <end position="244"/>
    </location>
</feature>
<keyword evidence="1" id="KW-0472">Membrane</keyword>
<keyword evidence="3" id="KW-1185">Reference proteome</keyword>